<feature type="transmembrane region" description="Helical" evidence="10">
    <location>
        <begin position="116"/>
        <end position="133"/>
    </location>
</feature>
<dbReference type="InterPro" id="IPR013784">
    <property type="entry name" value="Carb-bd-like_fold"/>
</dbReference>
<dbReference type="PANTHER" id="PTHR30509">
    <property type="entry name" value="P-HYDROXYBENZOIC ACID EFFLUX PUMP SUBUNIT-RELATED"/>
    <property type="match status" value="1"/>
</dbReference>
<proteinExistence type="inferred from homology"/>
<feature type="transmembrane region" description="Helical" evidence="10">
    <location>
        <begin position="487"/>
        <end position="506"/>
    </location>
</feature>
<evidence type="ECO:0000256" key="6">
    <source>
        <dbReference type="ARBA" id="ARBA00022989"/>
    </source>
</evidence>
<evidence type="ECO:0000313" key="13">
    <source>
        <dbReference type="Proteomes" id="UP001597018"/>
    </source>
</evidence>
<evidence type="ECO:0000259" key="11">
    <source>
        <dbReference type="Pfam" id="PF13515"/>
    </source>
</evidence>
<feature type="transmembrane region" description="Helical" evidence="10">
    <location>
        <begin position="71"/>
        <end position="88"/>
    </location>
</feature>
<keyword evidence="4" id="KW-1003">Cell membrane</keyword>
<comment type="caution">
    <text evidence="12">The sequence shown here is derived from an EMBL/GenBank/DDBJ whole genome shotgun (WGS) entry which is preliminary data.</text>
</comment>
<comment type="catalytic activity">
    <reaction evidence="1">
        <text>Endohydrolysis of (1-&gt;4)-alpha-D-glucosidic linkages in polysaccharides containing three or more (1-&gt;4)-alpha-linked D-glucose units.</text>
        <dbReference type="EC" id="3.2.1.1"/>
    </reaction>
</comment>
<evidence type="ECO:0000256" key="10">
    <source>
        <dbReference type="SAM" id="Phobius"/>
    </source>
</evidence>
<evidence type="ECO:0000256" key="4">
    <source>
        <dbReference type="ARBA" id="ARBA00022475"/>
    </source>
</evidence>
<reference evidence="13" key="1">
    <citation type="journal article" date="2019" name="Int. J. Syst. Evol. Microbiol.">
        <title>The Global Catalogue of Microorganisms (GCM) 10K type strain sequencing project: providing services to taxonomists for standard genome sequencing and annotation.</title>
        <authorList>
            <consortium name="The Broad Institute Genomics Platform"/>
            <consortium name="The Broad Institute Genome Sequencing Center for Infectious Disease"/>
            <person name="Wu L."/>
            <person name="Ma J."/>
        </authorList>
    </citation>
    <scope>NUCLEOTIDE SEQUENCE [LARGE SCALE GENOMIC DNA]</scope>
    <source>
        <strain evidence="13">CCUG 56401</strain>
    </source>
</reference>
<organism evidence="12 13">
    <name type="scientific">Saccharopolyspora rosea</name>
    <dbReference type="NCBI Taxonomy" id="524884"/>
    <lineage>
        <taxon>Bacteria</taxon>
        <taxon>Bacillati</taxon>
        <taxon>Actinomycetota</taxon>
        <taxon>Actinomycetes</taxon>
        <taxon>Pseudonocardiales</taxon>
        <taxon>Pseudonocardiaceae</taxon>
        <taxon>Saccharopolyspora</taxon>
    </lineage>
</organism>
<accession>A0ABW3FVX0</accession>
<evidence type="ECO:0000256" key="1">
    <source>
        <dbReference type="ARBA" id="ARBA00000548"/>
    </source>
</evidence>
<dbReference type="Gene3D" id="2.60.40.1120">
    <property type="entry name" value="Carboxypeptidase-like, regulatory domain"/>
    <property type="match status" value="1"/>
</dbReference>
<feature type="transmembrane region" description="Helical" evidence="10">
    <location>
        <begin position="463"/>
        <end position="481"/>
    </location>
</feature>
<protein>
    <recommendedName>
        <fullName evidence="3">alpha-amylase</fullName>
        <ecNumber evidence="3">3.2.1.1</ecNumber>
    </recommendedName>
    <alternativeName>
        <fullName evidence="8">1,4-alpha-D-glucan glucanohydrolase</fullName>
    </alternativeName>
</protein>
<keyword evidence="6 10" id="KW-1133">Transmembrane helix</keyword>
<feature type="transmembrane region" description="Helical" evidence="10">
    <location>
        <begin position="94"/>
        <end position="109"/>
    </location>
</feature>
<dbReference type="Pfam" id="PF13620">
    <property type="entry name" value="CarboxypepD_reg"/>
    <property type="match status" value="2"/>
</dbReference>
<evidence type="ECO:0000313" key="12">
    <source>
        <dbReference type="EMBL" id="MFD0921937.1"/>
    </source>
</evidence>
<dbReference type="Pfam" id="PF13515">
    <property type="entry name" value="FUSC_2"/>
    <property type="match status" value="1"/>
</dbReference>
<feature type="domain" description="Integral membrane bound transporter" evidence="11">
    <location>
        <begin position="401"/>
        <end position="528"/>
    </location>
</feature>
<feature type="transmembrane region" description="Helical" evidence="10">
    <location>
        <begin position="518"/>
        <end position="537"/>
    </location>
</feature>
<dbReference type="PANTHER" id="PTHR30509:SF9">
    <property type="entry name" value="MULTIDRUG RESISTANCE PROTEIN MDTO"/>
    <property type="match status" value="1"/>
</dbReference>
<keyword evidence="5 10" id="KW-0812">Transmembrane</keyword>
<name>A0ABW3FVX0_9PSEU</name>
<evidence type="ECO:0000256" key="2">
    <source>
        <dbReference type="ARBA" id="ARBA00004651"/>
    </source>
</evidence>
<evidence type="ECO:0000256" key="5">
    <source>
        <dbReference type="ARBA" id="ARBA00022692"/>
    </source>
</evidence>
<evidence type="ECO:0000256" key="8">
    <source>
        <dbReference type="ARBA" id="ARBA00030238"/>
    </source>
</evidence>
<dbReference type="InterPro" id="IPR049453">
    <property type="entry name" value="Memb_transporter_dom"/>
</dbReference>
<keyword evidence="13" id="KW-1185">Reference proteome</keyword>
<sequence length="897" mass="95143">MASDPGLTRLRLGGSGAAAVASVIGVEYGLATLVHADGKTSIIMMMLGAMMAMMGSMALTGPAVWPKVRTAAFFPVAMGCGLLVGSLVGAHPDLMLVGFVVVMFVAVLIRRFGPAFFFYGFMGWMGYFFASFTHATPAVLPPLLVVVVVAAAWILLLNITVLRANARKTLRRTVRAFSARARAVTRACADLLEETEGAPRQLRRLGNRVRSRQAQLAEAALMVEAWSAEDGAVPPEESAPALRRKLIDAQQAIDRMAAVAGALADGDASFAGRAAEVADLLARRDDTAAEQAARQLANVAEQSARAPVHERLEGWLPARQFAAAALEFVTLAREVNSPARRDAEAEPVDEFQPVVGFAMGNLPGSPAVAAGVPARGRRWNPLARLDMTTRQAFQVAVAGGLAIVFGRELSPERYYWAVIAAFVMFTGTATRAETFIKGFNRVVGTLVGLVASIGLAELTAGDGTAALAIIVASIFCGFYLFRVSYAYMIFFITIVMGQLYTVLHEFSPGLLLLRLEETAIGAVVGFVVAFAVTPLSTRDTVRTARDNLLAALAELLDAAADRLAGSGEPDLDALTLALDDRMRQLTVVAKPLMRPMLWGNSSPDTRHRMALYGATTGHARELAIALRHHPAQHLGGLAPACRALATAATRISETGVGRSQPAVVEQLAQADIALFNQAPAEPGERATDPFIRSLIHLRDLLRSLAVLPVTAQPEPRGDGAVVLGRITDTTGEPLHGRVVLIADTTQRQVAAAYSDASGRYRVEDCPPGSYLAVATATGHEPVATRVAVRAGRETDADFTVAGSAPDVGLVRGVVRDGDRPRSGAAVTVLDAQGGVVTSTRSDAHGHYELPRVPAGDYTILVPGYPPLVIRTRISFEAGRTLTLDLDDERVAESAHDG</sequence>
<dbReference type="SUPFAM" id="SSF49452">
    <property type="entry name" value="Starch-binding domain-like"/>
    <property type="match status" value="1"/>
</dbReference>
<feature type="transmembrane region" description="Helical" evidence="10">
    <location>
        <begin position="12"/>
        <end position="34"/>
    </location>
</feature>
<feature type="transmembrane region" description="Helical" evidence="10">
    <location>
        <begin position="438"/>
        <end position="456"/>
    </location>
</feature>
<evidence type="ECO:0000256" key="7">
    <source>
        <dbReference type="ARBA" id="ARBA00023136"/>
    </source>
</evidence>
<evidence type="ECO:0000256" key="9">
    <source>
        <dbReference type="ARBA" id="ARBA00043993"/>
    </source>
</evidence>
<feature type="transmembrane region" description="Helical" evidence="10">
    <location>
        <begin position="139"/>
        <end position="162"/>
    </location>
</feature>
<keyword evidence="7 10" id="KW-0472">Membrane</keyword>
<dbReference type="SUPFAM" id="SSF49478">
    <property type="entry name" value="Cna protein B-type domain"/>
    <property type="match status" value="1"/>
</dbReference>
<comment type="subcellular location">
    <subcellularLocation>
        <location evidence="2">Cell membrane</location>
        <topology evidence="2">Multi-pass membrane protein</topology>
    </subcellularLocation>
</comment>
<dbReference type="Gene3D" id="2.60.40.10">
    <property type="entry name" value="Immunoglobulins"/>
    <property type="match status" value="1"/>
</dbReference>
<dbReference type="EC" id="3.2.1.1" evidence="3"/>
<gene>
    <name evidence="12" type="ORF">ACFQ16_19510</name>
</gene>
<dbReference type="EMBL" id="JBHTIW010000016">
    <property type="protein sequence ID" value="MFD0921937.1"/>
    <property type="molecule type" value="Genomic_DNA"/>
</dbReference>
<dbReference type="InterPro" id="IPR013783">
    <property type="entry name" value="Ig-like_fold"/>
</dbReference>
<feature type="transmembrane region" description="Helical" evidence="10">
    <location>
        <begin position="40"/>
        <end position="59"/>
    </location>
</feature>
<dbReference type="Proteomes" id="UP001597018">
    <property type="component" value="Unassembled WGS sequence"/>
</dbReference>
<dbReference type="RefSeq" id="WP_263253328.1">
    <property type="nucleotide sequence ID" value="NZ_BAABLT010000051.1"/>
</dbReference>
<comment type="similarity">
    <text evidence="9">Belongs to the YccS/YhfK family.</text>
</comment>
<evidence type="ECO:0000256" key="3">
    <source>
        <dbReference type="ARBA" id="ARBA00012595"/>
    </source>
</evidence>